<dbReference type="CDD" id="cd00317">
    <property type="entry name" value="cyclophilin"/>
    <property type="match status" value="1"/>
</dbReference>
<dbReference type="InterPro" id="IPR029000">
    <property type="entry name" value="Cyclophilin-like_dom_sf"/>
</dbReference>
<evidence type="ECO:0000256" key="2">
    <source>
        <dbReference type="ARBA" id="ARBA00023110"/>
    </source>
</evidence>
<feature type="signal peptide" evidence="4">
    <location>
        <begin position="1"/>
        <end position="24"/>
    </location>
</feature>
<keyword evidence="7" id="KW-1185">Reference proteome</keyword>
<dbReference type="PROSITE" id="PS50072">
    <property type="entry name" value="CSA_PPIASE_2"/>
    <property type="match status" value="1"/>
</dbReference>
<keyword evidence="2" id="KW-0697">Rotamase</keyword>
<name>A0ABU7GBV5_9SPHN</name>
<comment type="caution">
    <text evidence="6">The sequence shown here is derived from an EMBL/GenBank/DDBJ whole genome shotgun (WGS) entry which is preliminary data.</text>
</comment>
<evidence type="ECO:0000259" key="5">
    <source>
        <dbReference type="PROSITE" id="PS50072"/>
    </source>
</evidence>
<evidence type="ECO:0000256" key="3">
    <source>
        <dbReference type="ARBA" id="ARBA00023235"/>
    </source>
</evidence>
<dbReference type="SUPFAM" id="SSF63829">
    <property type="entry name" value="Calcium-dependent phosphotriesterase"/>
    <property type="match status" value="1"/>
</dbReference>
<proteinExistence type="predicted"/>
<keyword evidence="3" id="KW-0413">Isomerase</keyword>
<protein>
    <recommendedName>
        <fullName evidence="1">peptidylprolyl isomerase</fullName>
        <ecNumber evidence="1">5.2.1.8</ecNumber>
    </recommendedName>
</protein>
<dbReference type="Pfam" id="PF00160">
    <property type="entry name" value="Pro_isomerase"/>
    <property type="match status" value="1"/>
</dbReference>
<dbReference type="Gene3D" id="2.40.100.10">
    <property type="entry name" value="Cyclophilin-like"/>
    <property type="match status" value="1"/>
</dbReference>
<sequence>MTYKFAPFAALAVALALICIPSLASEPIMPQTVTVAFDPGDPANETIGELTYRGGIELEPGEDEIGGISGLEWWEGKLYAVMDDGRWLVMTPREIGDRLADILELETGPLLDTEGKRPRRKDSADAEAIARSPSGEWLVAFERDHRIWRYTALDQPAQPVDTPVIGLVAGAKSNGGLETLATTADGLLFACGEWAGAQKPNCLRDTGSGLASLDIAAPAPLDARGGAPTDADCAGNGVCYVLFRSYSREEGNGVAIVAIGPDGNRETLASWTPPLAIDNFEGLAVREEGKRTYLYIVSDNNFSSAQRTLVMKFEVSPRAAATPGVPEKVFDTTNVVLQTTMGDITIALETERAPITAANFLRYVDEGRFAGAACYRAMRVTGGEQPSGFVQCGAQNQPDRILPPIAHEPTSETGLTHTDGALSMARFAPGTATGDFSIMIRNQHGLDAQPSAEDPEQRPGFAVFGYVIGGMDVVHAIHATQVDPAKGEGFLKGQMLAEPVKIIGARRAEAATAPE</sequence>
<dbReference type="InterPro" id="IPR044665">
    <property type="entry name" value="E_coli_cyclophilin_A-like"/>
</dbReference>
<evidence type="ECO:0000313" key="6">
    <source>
        <dbReference type="EMBL" id="MEE1876265.1"/>
    </source>
</evidence>
<gene>
    <name evidence="6" type="ORF">VRS74_01025</name>
</gene>
<feature type="chain" id="PRO_5045256777" description="peptidylprolyl isomerase" evidence="4">
    <location>
        <begin position="25"/>
        <end position="515"/>
    </location>
</feature>
<evidence type="ECO:0000256" key="1">
    <source>
        <dbReference type="ARBA" id="ARBA00013194"/>
    </source>
</evidence>
<dbReference type="EC" id="5.2.1.8" evidence="1"/>
<dbReference type="SUPFAM" id="SSF50891">
    <property type="entry name" value="Cyclophilin-like"/>
    <property type="match status" value="1"/>
</dbReference>
<dbReference type="PANTHER" id="PTHR43246">
    <property type="entry name" value="PEPTIDYL-PROLYL CIS-TRANS ISOMERASE CYP38, CHLOROPLASTIC"/>
    <property type="match status" value="1"/>
</dbReference>
<organism evidence="6 7">
    <name type="scientific">Altererythrobacter litoralis</name>
    <dbReference type="NCBI Taxonomy" id="3113904"/>
    <lineage>
        <taxon>Bacteria</taxon>
        <taxon>Pseudomonadati</taxon>
        <taxon>Pseudomonadota</taxon>
        <taxon>Alphaproteobacteria</taxon>
        <taxon>Sphingomonadales</taxon>
        <taxon>Erythrobacteraceae</taxon>
        <taxon>Altererythrobacter</taxon>
    </lineage>
</organism>
<dbReference type="InterPro" id="IPR002130">
    <property type="entry name" value="Cyclophilin-type_PPIase_dom"/>
</dbReference>
<dbReference type="EMBL" id="JAZDQV010000001">
    <property type="protein sequence ID" value="MEE1876265.1"/>
    <property type="molecule type" value="Genomic_DNA"/>
</dbReference>
<accession>A0ABU7GBV5</accession>
<keyword evidence="4" id="KW-0732">Signal</keyword>
<evidence type="ECO:0000256" key="4">
    <source>
        <dbReference type="SAM" id="SignalP"/>
    </source>
</evidence>
<dbReference type="RefSeq" id="WP_354143375.1">
    <property type="nucleotide sequence ID" value="NZ_JAZDQV010000001.1"/>
</dbReference>
<feature type="domain" description="PPIase cyclophilin-type" evidence="5">
    <location>
        <begin position="338"/>
        <end position="507"/>
    </location>
</feature>
<dbReference type="Pfam" id="PF13449">
    <property type="entry name" value="Phytase-like"/>
    <property type="match status" value="1"/>
</dbReference>
<evidence type="ECO:0000313" key="7">
    <source>
        <dbReference type="Proteomes" id="UP001343492"/>
    </source>
</evidence>
<dbReference type="InterPro" id="IPR027372">
    <property type="entry name" value="Phytase-like_dom"/>
</dbReference>
<reference evidence="6 7" key="1">
    <citation type="submission" date="2024-01" db="EMBL/GenBank/DDBJ databases">
        <title>The genome sequence of Erythrobacteraceae sp. strain 1XM1-14.</title>
        <authorList>
            <person name="Liu Y."/>
        </authorList>
    </citation>
    <scope>NUCLEOTIDE SEQUENCE [LARGE SCALE GENOMIC DNA]</scope>
    <source>
        <strain evidence="6 7">1XM1-14</strain>
    </source>
</reference>
<dbReference type="Proteomes" id="UP001343492">
    <property type="component" value="Unassembled WGS sequence"/>
</dbReference>